<keyword evidence="2" id="KW-1185">Reference proteome</keyword>
<reference evidence="1" key="1">
    <citation type="submission" date="2020-05" db="EMBL/GenBank/DDBJ databases">
        <title>Large-scale comparative analyses of tick genomes elucidate their genetic diversity and vector capacities.</title>
        <authorList>
            <person name="Jia N."/>
            <person name="Wang J."/>
            <person name="Shi W."/>
            <person name="Du L."/>
            <person name="Sun Y."/>
            <person name="Zhan W."/>
            <person name="Jiang J."/>
            <person name="Wang Q."/>
            <person name="Zhang B."/>
            <person name="Ji P."/>
            <person name="Sakyi L.B."/>
            <person name="Cui X."/>
            <person name="Yuan T."/>
            <person name="Jiang B."/>
            <person name="Yang W."/>
            <person name="Lam T.T.-Y."/>
            <person name="Chang Q."/>
            <person name="Ding S."/>
            <person name="Wang X."/>
            <person name="Zhu J."/>
            <person name="Ruan X."/>
            <person name="Zhao L."/>
            <person name="Wei J."/>
            <person name="Que T."/>
            <person name="Du C."/>
            <person name="Cheng J."/>
            <person name="Dai P."/>
            <person name="Han X."/>
            <person name="Huang E."/>
            <person name="Gao Y."/>
            <person name="Liu J."/>
            <person name="Shao H."/>
            <person name="Ye R."/>
            <person name="Li L."/>
            <person name="Wei W."/>
            <person name="Wang X."/>
            <person name="Wang C."/>
            <person name="Yang T."/>
            <person name="Huo Q."/>
            <person name="Li W."/>
            <person name="Guo W."/>
            <person name="Chen H."/>
            <person name="Zhou L."/>
            <person name="Ni X."/>
            <person name="Tian J."/>
            <person name="Zhou Y."/>
            <person name="Sheng Y."/>
            <person name="Liu T."/>
            <person name="Pan Y."/>
            <person name="Xia L."/>
            <person name="Li J."/>
            <person name="Zhao F."/>
            <person name="Cao W."/>
        </authorList>
    </citation>
    <scope>NUCLEOTIDE SEQUENCE</scope>
    <source>
        <strain evidence="1">Hyas-2018</strain>
    </source>
</reference>
<proteinExistence type="predicted"/>
<evidence type="ECO:0000313" key="1">
    <source>
        <dbReference type="EMBL" id="KAH6943704.1"/>
    </source>
</evidence>
<gene>
    <name evidence="1" type="ORF">HPB50_025629</name>
</gene>
<evidence type="ECO:0000313" key="2">
    <source>
        <dbReference type="Proteomes" id="UP000821845"/>
    </source>
</evidence>
<organism evidence="1 2">
    <name type="scientific">Hyalomma asiaticum</name>
    <name type="common">Tick</name>
    <dbReference type="NCBI Taxonomy" id="266040"/>
    <lineage>
        <taxon>Eukaryota</taxon>
        <taxon>Metazoa</taxon>
        <taxon>Ecdysozoa</taxon>
        <taxon>Arthropoda</taxon>
        <taxon>Chelicerata</taxon>
        <taxon>Arachnida</taxon>
        <taxon>Acari</taxon>
        <taxon>Parasitiformes</taxon>
        <taxon>Ixodida</taxon>
        <taxon>Ixodoidea</taxon>
        <taxon>Ixodidae</taxon>
        <taxon>Hyalomminae</taxon>
        <taxon>Hyalomma</taxon>
    </lineage>
</organism>
<protein>
    <submittedName>
        <fullName evidence="1">Uncharacterized protein</fullName>
    </submittedName>
</protein>
<comment type="caution">
    <text evidence="1">The sequence shown here is derived from an EMBL/GenBank/DDBJ whole genome shotgun (WGS) entry which is preliminary data.</text>
</comment>
<name>A0ACB7TFT4_HYAAI</name>
<accession>A0ACB7TFT4</accession>
<sequence>MASFDGPVLRDPACGILCSRLRHPPPSLYNRNLSAALRILCTPPSLVNALLDTRGGGAHSEGDVCSSVEVSWRRRHHCADFEEFGRHRKHGTRSAQLPNERKLPEDARSGVLGRTVDQGRGTAASGRRVGSASVRGAAAKSSACGRSCISSPRRDLVSSIVSLDTCETRLRRGLQAKEPEAQLATSVAADDELKLEIEALKLQLEIEKVKTARFLQNAAQARSETSGLGRYAKDLKAVLVPMPAEDTMIPAWFKMADSLLKMLEEVKRSVVSQSLSGTCSYGTLMEKVLKELKLTPTEYRRCFPEIKKEVREQSCNRTKLTASFGKVVTADVRCVPVGLPCPSGNAQRVSLLCAGTPELTSTSADVLLTPGNHESPCFAMSLSEPKLEGNNCGLAEKSTEQDRGTRSVKNRTKEARKTCLGATLEPTHESEKEVRVEMSVRGEANPDLGYREQASAAVGAAGGPAQERQSRRCQHWQRHVRGQRKRSAIVLLVRRTETRAVLLFSVRSKCPRMRKSPQPNGVRLRQYGQRRPLAGGSSA</sequence>
<dbReference type="EMBL" id="CM023490">
    <property type="protein sequence ID" value="KAH6943704.1"/>
    <property type="molecule type" value="Genomic_DNA"/>
</dbReference>
<dbReference type="Proteomes" id="UP000821845">
    <property type="component" value="Chromosome 10"/>
</dbReference>